<dbReference type="Proteomes" id="UP001055159">
    <property type="component" value="Plasmid unnamed"/>
</dbReference>
<dbReference type="PANTHER" id="PTHR11040:SF205">
    <property type="entry name" value="ZINC TRANSPORTER ZUPT"/>
    <property type="match status" value="1"/>
</dbReference>
<evidence type="ECO:0000313" key="5">
    <source>
        <dbReference type="Proteomes" id="UP001140272"/>
    </source>
</evidence>
<feature type="transmembrane region" description="Helical" evidence="1">
    <location>
        <begin position="6"/>
        <end position="23"/>
    </location>
</feature>
<feature type="transmembrane region" description="Helical" evidence="1">
    <location>
        <begin position="232"/>
        <end position="250"/>
    </location>
</feature>
<keyword evidence="3" id="KW-0614">Plasmid</keyword>
<evidence type="ECO:0000313" key="4">
    <source>
        <dbReference type="Proteomes" id="UP001055159"/>
    </source>
</evidence>
<name>A0A9X3BRX9_9MYCO</name>
<evidence type="ECO:0000313" key="3">
    <source>
        <dbReference type="EMBL" id="ULP40034.1"/>
    </source>
</evidence>
<dbReference type="EMBL" id="JACKRN010000609">
    <property type="protein sequence ID" value="MCV7071816.1"/>
    <property type="molecule type" value="Genomic_DNA"/>
</dbReference>
<dbReference type="GO" id="GO:0016020">
    <property type="term" value="C:membrane"/>
    <property type="evidence" value="ECO:0007669"/>
    <property type="project" value="TreeGrafter"/>
</dbReference>
<evidence type="ECO:0000256" key="1">
    <source>
        <dbReference type="SAM" id="Phobius"/>
    </source>
</evidence>
<dbReference type="Proteomes" id="UP001140272">
    <property type="component" value="Unassembled WGS sequence"/>
</dbReference>
<accession>A0A9X3BRX9</accession>
<dbReference type="RefSeq" id="WP_043416090.1">
    <property type="nucleotide sequence ID" value="NZ_CP092428.2"/>
</dbReference>
<evidence type="ECO:0000313" key="2">
    <source>
        <dbReference type="EMBL" id="MCV7071816.1"/>
    </source>
</evidence>
<feature type="transmembrane region" description="Helical" evidence="1">
    <location>
        <begin position="262"/>
        <end position="283"/>
    </location>
</feature>
<organism evidence="2 5">
    <name type="scientific">Mycolicibacterium rufum</name>
    <dbReference type="NCBI Taxonomy" id="318424"/>
    <lineage>
        <taxon>Bacteria</taxon>
        <taxon>Bacillati</taxon>
        <taxon>Actinomycetota</taxon>
        <taxon>Actinomycetes</taxon>
        <taxon>Mycobacteriales</taxon>
        <taxon>Mycobacteriaceae</taxon>
        <taxon>Mycolicibacterium</taxon>
    </lineage>
</organism>
<reference evidence="2" key="2">
    <citation type="journal article" date="2022" name="BMC Genomics">
        <title>Comparative genome analysis of mycobacteria focusing on tRNA and non-coding RNA.</title>
        <authorList>
            <person name="Behra P.R.K."/>
            <person name="Pettersson B.M.F."/>
            <person name="Ramesh M."/>
            <person name="Das S."/>
            <person name="Dasgupta S."/>
            <person name="Kirsebom L.A."/>
        </authorList>
    </citation>
    <scope>NUCLEOTIDE SEQUENCE</scope>
    <source>
        <strain evidence="2">DSM 45406</strain>
    </source>
</reference>
<dbReference type="EMBL" id="CP092428">
    <property type="protein sequence ID" value="ULP40034.1"/>
    <property type="molecule type" value="Genomic_DNA"/>
</dbReference>
<keyword evidence="1" id="KW-1133">Transmembrane helix</keyword>
<keyword evidence="4" id="KW-1185">Reference proteome</keyword>
<proteinExistence type="predicted"/>
<protein>
    <submittedName>
        <fullName evidence="3">ZIP family metal transporter</fullName>
    </submittedName>
    <submittedName>
        <fullName evidence="2">Zinc permease</fullName>
    </submittedName>
</protein>
<keyword evidence="1" id="KW-0812">Transmembrane</keyword>
<feature type="transmembrane region" description="Helical" evidence="1">
    <location>
        <begin position="35"/>
        <end position="57"/>
    </location>
</feature>
<feature type="transmembrane region" description="Helical" evidence="1">
    <location>
        <begin position="201"/>
        <end position="226"/>
    </location>
</feature>
<keyword evidence="1" id="KW-0472">Membrane</keyword>
<geneLocation type="plasmid" evidence="3 4">
    <name>unnamed</name>
</geneLocation>
<dbReference type="AlphaFoldDB" id="A0A9X3BRX9"/>
<sequence length="285" mass="29014">MSAVQIMVLGAVAGFTIFLGLPVGRLQNPSLPMKVVLNATATGVLLFLFWDVLAHAVEPVEAALTAVTREGTGSWMSFSGLAAVAVAAFIVGLMSLVYYEQWMTGAKPAQAERPRGPGAASVTEFTAPASDTALTGRRLGLLIAVGIGLHNFSEGLAIGQSAAAGEISLAILLIIGFGLHNATEGFGIVAPLAGGPGRPSWGFLVLLGLIGGGPTFLGTLVGQSFVNDTVSVAFLAAAAGSILYVIVQLLRVAQNLGRRTLMAWGLAAGLLLGFVTDFVVVAAGA</sequence>
<dbReference type="GO" id="GO:0005385">
    <property type="term" value="F:zinc ion transmembrane transporter activity"/>
    <property type="evidence" value="ECO:0007669"/>
    <property type="project" value="TreeGrafter"/>
</dbReference>
<reference evidence="3" key="3">
    <citation type="submission" date="2022-08" db="EMBL/GenBank/DDBJ databases">
        <title>Whole genome sequencing of non-tuberculosis mycobacteria type-strains.</title>
        <authorList>
            <person name="Igarashi Y."/>
            <person name="Osugi A."/>
            <person name="Mitarai S."/>
        </authorList>
    </citation>
    <scope>NUCLEOTIDE SEQUENCE</scope>
    <source>
        <strain evidence="3">JCM 16372</strain>
        <plasmid evidence="3">unnamed</plasmid>
    </source>
</reference>
<reference evidence="2" key="1">
    <citation type="submission" date="2020-07" db="EMBL/GenBank/DDBJ databases">
        <authorList>
            <person name="Pettersson B.M.F."/>
            <person name="Behra P.R.K."/>
            <person name="Ramesh M."/>
            <person name="Das S."/>
            <person name="Dasgupta S."/>
            <person name="Kirsebom L.A."/>
        </authorList>
    </citation>
    <scope>NUCLEOTIDE SEQUENCE</scope>
    <source>
        <strain evidence="2">DSM 45406</strain>
    </source>
</reference>
<feature type="transmembrane region" description="Helical" evidence="1">
    <location>
        <begin position="77"/>
        <end position="99"/>
    </location>
</feature>
<gene>
    <name evidence="2" type="ORF">H7H73_16935</name>
    <name evidence="3" type="ORF">MJO55_28220</name>
</gene>
<dbReference type="PANTHER" id="PTHR11040">
    <property type="entry name" value="ZINC/IRON TRANSPORTER"/>
    <property type="match status" value="1"/>
</dbReference>